<dbReference type="SUPFAM" id="SSF54518">
    <property type="entry name" value="Tubby C-terminal domain-like"/>
    <property type="match status" value="1"/>
</dbReference>
<dbReference type="Gene3D" id="2.40.160.200">
    <property type="entry name" value="LURP1-related"/>
    <property type="match status" value="1"/>
</dbReference>
<reference evidence="2" key="1">
    <citation type="submission" date="2016-10" db="EMBL/GenBank/DDBJ databases">
        <authorList>
            <person name="Varghese N."/>
            <person name="Submissions S."/>
        </authorList>
    </citation>
    <scope>NUCLEOTIDE SEQUENCE [LARGE SCALE GENOMIC DNA]</scope>
    <source>
        <strain evidence="2">DSM 13327</strain>
    </source>
</reference>
<dbReference type="RefSeq" id="WP_245755153.1">
    <property type="nucleotide sequence ID" value="NZ_FOTS01000089.1"/>
</dbReference>
<dbReference type="PANTHER" id="PTHR23248:SF9">
    <property type="entry name" value="PHOSPHOLIPID SCRAMBLASE"/>
    <property type="match status" value="1"/>
</dbReference>
<sequence length="206" mass="23409">MDFNTTKGEGNMHPSLRNNQYFVKEHVGMFKSANNYDIFDPQTNQKILECREPNLGFFTKLLRFTDYKKMTPFNIEIRTSDGQLVCSVKRGISIFLSKVDVSDENGSIVGHFKQKLFSIGGKFEVLSAENAILCTLQGKWTSWDFRFIQGNTELASVTKKWAGLGKELFTSADNYMLSINDSVDKDDNIRTLVLASVMCIDMVLKE</sequence>
<dbReference type="InterPro" id="IPR025659">
    <property type="entry name" value="Tubby-like_C"/>
</dbReference>
<evidence type="ECO:0000313" key="2">
    <source>
        <dbReference type="Proteomes" id="UP000199520"/>
    </source>
</evidence>
<dbReference type="GO" id="GO:0017128">
    <property type="term" value="F:phospholipid scramblase activity"/>
    <property type="evidence" value="ECO:0007669"/>
    <property type="project" value="InterPro"/>
</dbReference>
<name>A0A1I4QAE5_9FIRM</name>
<dbReference type="GO" id="GO:0005886">
    <property type="term" value="C:plasma membrane"/>
    <property type="evidence" value="ECO:0007669"/>
    <property type="project" value="TreeGrafter"/>
</dbReference>
<dbReference type="EMBL" id="FOTS01000089">
    <property type="protein sequence ID" value="SFM36580.1"/>
    <property type="molecule type" value="Genomic_DNA"/>
</dbReference>
<dbReference type="Pfam" id="PF03803">
    <property type="entry name" value="Scramblase"/>
    <property type="match status" value="1"/>
</dbReference>
<dbReference type="InterPro" id="IPR038595">
    <property type="entry name" value="LOR_sf"/>
</dbReference>
<keyword evidence="2" id="KW-1185">Reference proteome</keyword>
<evidence type="ECO:0000313" key="1">
    <source>
        <dbReference type="EMBL" id="SFM36580.1"/>
    </source>
</evidence>
<dbReference type="InterPro" id="IPR005552">
    <property type="entry name" value="Scramblase"/>
</dbReference>
<gene>
    <name evidence="1" type="ORF">SAMN04490355_10898</name>
</gene>
<dbReference type="AlphaFoldDB" id="A0A1I4QAE5"/>
<dbReference type="Proteomes" id="UP000199520">
    <property type="component" value="Unassembled WGS sequence"/>
</dbReference>
<accession>A0A1I4QAE5</accession>
<organism evidence="1 2">
    <name type="scientific">Pelosinus propionicus DSM 13327</name>
    <dbReference type="NCBI Taxonomy" id="1123291"/>
    <lineage>
        <taxon>Bacteria</taxon>
        <taxon>Bacillati</taxon>
        <taxon>Bacillota</taxon>
        <taxon>Negativicutes</taxon>
        <taxon>Selenomonadales</taxon>
        <taxon>Sporomusaceae</taxon>
        <taxon>Pelosinus</taxon>
    </lineage>
</organism>
<proteinExistence type="predicted"/>
<dbReference type="PANTHER" id="PTHR23248">
    <property type="entry name" value="PHOSPHOLIPID SCRAMBLASE-RELATED"/>
    <property type="match status" value="1"/>
</dbReference>
<dbReference type="STRING" id="1123291.SAMN04490355_10898"/>
<protein>
    <submittedName>
        <fullName evidence="1">Scramblase</fullName>
    </submittedName>
</protein>